<dbReference type="GO" id="GO:0046872">
    <property type="term" value="F:metal ion binding"/>
    <property type="evidence" value="ECO:0007669"/>
    <property type="project" value="UniProtKB-KW"/>
</dbReference>
<dbReference type="EMBL" id="JABWSX010000001">
    <property type="protein sequence ID" value="NVL07583.1"/>
    <property type="molecule type" value="Genomic_DNA"/>
</dbReference>
<feature type="chain" id="PRO_5037336119" evidence="7">
    <location>
        <begin position="29"/>
        <end position="131"/>
    </location>
</feature>
<comment type="caution">
    <text evidence="10">The sequence shown here is derived from an EMBL/GenBank/DDBJ whole genome shotgun (WGS) entry which is preliminary data.</text>
</comment>
<keyword evidence="11" id="KW-1185">Reference proteome</keyword>
<keyword evidence="2 6" id="KW-0349">Heme</keyword>
<dbReference type="GO" id="GO:0020037">
    <property type="term" value="F:heme binding"/>
    <property type="evidence" value="ECO:0007669"/>
    <property type="project" value="InterPro"/>
</dbReference>
<organism evidence="10">
    <name type="scientific">Bradyrhizobium quebecense</name>
    <dbReference type="NCBI Taxonomy" id="2748629"/>
    <lineage>
        <taxon>Bacteria</taxon>
        <taxon>Pseudomonadati</taxon>
        <taxon>Pseudomonadota</taxon>
        <taxon>Alphaproteobacteria</taxon>
        <taxon>Hyphomicrobiales</taxon>
        <taxon>Nitrobacteraceae</taxon>
        <taxon>Bradyrhizobium</taxon>
    </lineage>
</organism>
<dbReference type="Pfam" id="PF00034">
    <property type="entry name" value="Cytochrom_C"/>
    <property type="match status" value="1"/>
</dbReference>
<evidence type="ECO:0000256" key="5">
    <source>
        <dbReference type="ARBA" id="ARBA00023004"/>
    </source>
</evidence>
<dbReference type="GO" id="GO:0009055">
    <property type="term" value="F:electron transfer activity"/>
    <property type="evidence" value="ECO:0007669"/>
    <property type="project" value="InterPro"/>
</dbReference>
<reference evidence="9" key="2">
    <citation type="journal article" date="2021" name="Int. J. Syst. Evol. Microbiol.">
        <title>Bradyrhizobium septentrionale sp. nov. (sv. septentrionale) and Bradyrhizobium quebecense sp. nov. (sv. septentrionale) associated with legumes native to Canada possess rearranged symbiosis genes and numerous insertion sequences.</title>
        <authorList>
            <person name="Bromfield E.S.P."/>
            <person name="Cloutier S."/>
        </authorList>
    </citation>
    <scope>NUCLEOTIDE SEQUENCE</scope>
    <source>
        <strain evidence="9">12S5</strain>
    </source>
</reference>
<evidence type="ECO:0000313" key="10">
    <source>
        <dbReference type="EMBL" id="NVL07583.1"/>
    </source>
</evidence>
<reference evidence="10" key="1">
    <citation type="submission" date="2020-06" db="EMBL/GenBank/DDBJ databases">
        <title>Whole Genome Sequence of Bradyrhizobium sp. Strain 66S1MB.</title>
        <authorList>
            <person name="Bromfield E."/>
            <person name="Cloutier S."/>
        </authorList>
    </citation>
    <scope>NUCLEOTIDE SEQUENCE</scope>
    <source>
        <strain evidence="10">66S1MB</strain>
    </source>
</reference>
<evidence type="ECO:0000256" key="1">
    <source>
        <dbReference type="ARBA" id="ARBA00022448"/>
    </source>
</evidence>
<gene>
    <name evidence="10" type="ORF">HU230_17920</name>
    <name evidence="9" type="ORF">J4P68_38610</name>
</gene>
<feature type="domain" description="Cytochrome c" evidence="8">
    <location>
        <begin position="31"/>
        <end position="131"/>
    </location>
</feature>
<dbReference type="RefSeq" id="WP_176531232.1">
    <property type="nucleotide sequence ID" value="NZ_CP088022.1"/>
</dbReference>
<proteinExistence type="predicted"/>
<dbReference type="InterPro" id="IPR036909">
    <property type="entry name" value="Cyt_c-like_dom_sf"/>
</dbReference>
<dbReference type="AlphaFoldDB" id="A0A939LM84"/>
<dbReference type="PRINTS" id="PR00604">
    <property type="entry name" value="CYTCHRMECIAB"/>
</dbReference>
<evidence type="ECO:0000256" key="7">
    <source>
        <dbReference type="SAM" id="SignalP"/>
    </source>
</evidence>
<dbReference type="Gene3D" id="1.10.760.10">
    <property type="entry name" value="Cytochrome c-like domain"/>
    <property type="match status" value="1"/>
</dbReference>
<keyword evidence="3 6" id="KW-0479">Metal-binding</keyword>
<evidence type="ECO:0000256" key="2">
    <source>
        <dbReference type="ARBA" id="ARBA00022617"/>
    </source>
</evidence>
<dbReference type="EMBL" id="JAGEPA010000001">
    <property type="protein sequence ID" value="MBO1435185.1"/>
    <property type="molecule type" value="Genomic_DNA"/>
</dbReference>
<accession>A0A939LM84</accession>
<evidence type="ECO:0000256" key="4">
    <source>
        <dbReference type="ARBA" id="ARBA00022982"/>
    </source>
</evidence>
<dbReference type="InterPro" id="IPR009056">
    <property type="entry name" value="Cyt_c-like_dom"/>
</dbReference>
<feature type="signal peptide" evidence="7">
    <location>
        <begin position="1"/>
        <end position="28"/>
    </location>
</feature>
<protein>
    <submittedName>
        <fullName evidence="10">C-type cytochrome</fullName>
    </submittedName>
</protein>
<evidence type="ECO:0000313" key="11">
    <source>
        <dbReference type="Proteomes" id="UP000692816"/>
    </source>
</evidence>
<dbReference type="Proteomes" id="UP000692816">
    <property type="component" value="Unassembled WGS sequence"/>
</dbReference>
<evidence type="ECO:0000313" key="9">
    <source>
        <dbReference type="EMBL" id="MBO1435185.1"/>
    </source>
</evidence>
<name>A0A939LM84_9BRAD</name>
<evidence type="ECO:0000256" key="3">
    <source>
        <dbReference type="ARBA" id="ARBA00022723"/>
    </source>
</evidence>
<evidence type="ECO:0000256" key="6">
    <source>
        <dbReference type="PROSITE-ProRule" id="PRU00433"/>
    </source>
</evidence>
<keyword evidence="1" id="KW-0813">Transport</keyword>
<keyword evidence="4" id="KW-0249">Electron transport</keyword>
<dbReference type="InterPro" id="IPR002327">
    <property type="entry name" value="Cyt_c_1A/1B"/>
</dbReference>
<evidence type="ECO:0000259" key="8">
    <source>
        <dbReference type="PROSITE" id="PS51007"/>
    </source>
</evidence>
<dbReference type="SUPFAM" id="SSF46626">
    <property type="entry name" value="Cytochrome c"/>
    <property type="match status" value="1"/>
</dbReference>
<keyword evidence="5 6" id="KW-0408">Iron</keyword>
<dbReference type="PANTHER" id="PTHR11961">
    <property type="entry name" value="CYTOCHROME C"/>
    <property type="match status" value="1"/>
</dbReference>
<keyword evidence="7" id="KW-0732">Signal</keyword>
<sequence length="131" mass="13883">MKFGAAWSVGSVALAAALLATSPAPVRAMDGDPIAGQAIFQRTCVNCHSLDVGVNKVGPSLWHVVGRQPASVQGFDYSDAMRGTKTPWDVAALDTYLADPRGDVHGAKMFFKGLPDAHDRADVIAYLKTAR</sequence>
<dbReference type="PROSITE" id="PS51007">
    <property type="entry name" value="CYTC"/>
    <property type="match status" value="1"/>
</dbReference>